<keyword evidence="6" id="KW-1185">Reference proteome</keyword>
<keyword evidence="3 4" id="KW-0539">Nucleus</keyword>
<comment type="subcellular location">
    <subcellularLocation>
        <location evidence="4">Cytoplasm</location>
    </subcellularLocation>
    <subcellularLocation>
        <location evidence="4">Nucleus</location>
    </subcellularLocation>
</comment>
<dbReference type="GO" id="GO:0051603">
    <property type="term" value="P:proteolysis involved in protein catabolic process"/>
    <property type="evidence" value="ECO:0007669"/>
    <property type="project" value="InterPro"/>
</dbReference>
<comment type="function">
    <text evidence="4">Component of the proteasome, a multicatalytic proteinase complex which is characterized by its ability to cleave peptides with Arg, Phe, Tyr, Leu, and Glu adjacent to the leaving group at neutral or slightly basic pH. The proteasome has an ATP-dependent proteolytic activity.</text>
</comment>
<dbReference type="PROSITE" id="PS51476">
    <property type="entry name" value="PROTEASOME_BETA_2"/>
    <property type="match status" value="1"/>
</dbReference>
<dbReference type="InterPro" id="IPR029055">
    <property type="entry name" value="Ntn_hydrolases_N"/>
</dbReference>
<dbReference type="GO" id="GO:0005634">
    <property type="term" value="C:nucleus"/>
    <property type="evidence" value="ECO:0007669"/>
    <property type="project" value="UniProtKB-SubCell"/>
</dbReference>
<dbReference type="FunFam" id="3.60.20.10:FF:000027">
    <property type="entry name" value="Proteasome subunit beta type-6"/>
    <property type="match status" value="1"/>
</dbReference>
<dbReference type="CDD" id="cd03757">
    <property type="entry name" value="proteasome_beta_type_1"/>
    <property type="match status" value="1"/>
</dbReference>
<protein>
    <recommendedName>
        <fullName evidence="4">Proteasome subunit beta</fullName>
    </recommendedName>
</protein>
<dbReference type="GO" id="GO:0005839">
    <property type="term" value="C:proteasome core complex"/>
    <property type="evidence" value="ECO:0007669"/>
    <property type="project" value="InterPro"/>
</dbReference>
<organism evidence="5 6">
    <name type="scientific">Sphaeroforma arctica JP610</name>
    <dbReference type="NCBI Taxonomy" id="667725"/>
    <lineage>
        <taxon>Eukaryota</taxon>
        <taxon>Ichthyosporea</taxon>
        <taxon>Ichthyophonida</taxon>
        <taxon>Sphaeroforma</taxon>
    </lineage>
</organism>
<dbReference type="Gene3D" id="3.60.20.10">
    <property type="entry name" value="Glutamine Phosphoribosylpyrophosphate, subunit 1, domain 1"/>
    <property type="match status" value="1"/>
</dbReference>
<evidence type="ECO:0000256" key="3">
    <source>
        <dbReference type="ARBA" id="ARBA00023242"/>
    </source>
</evidence>
<proteinExistence type="inferred from homology"/>
<dbReference type="AlphaFoldDB" id="A0A0L0FZQ4"/>
<evidence type="ECO:0000313" key="6">
    <source>
        <dbReference type="Proteomes" id="UP000054560"/>
    </source>
</evidence>
<dbReference type="GO" id="GO:0005737">
    <property type="term" value="C:cytoplasm"/>
    <property type="evidence" value="ECO:0007669"/>
    <property type="project" value="UniProtKB-SubCell"/>
</dbReference>
<dbReference type="InterPro" id="IPR016050">
    <property type="entry name" value="Proteasome_bsu_CS"/>
</dbReference>
<dbReference type="STRING" id="667725.A0A0L0FZQ4"/>
<accession>A0A0L0FZQ4</accession>
<dbReference type="PANTHER" id="PTHR32194:SF2">
    <property type="entry name" value="PROTEASOME SUBUNIT BETA TYPE-1"/>
    <property type="match status" value="1"/>
</dbReference>
<dbReference type="eggNOG" id="KOG0179">
    <property type="taxonomic scope" value="Eukaryota"/>
</dbReference>
<evidence type="ECO:0000256" key="1">
    <source>
        <dbReference type="ARBA" id="ARBA00022490"/>
    </source>
</evidence>
<dbReference type="GeneID" id="25905901"/>
<dbReference type="Proteomes" id="UP000054560">
    <property type="component" value="Unassembled WGS sequence"/>
</dbReference>
<evidence type="ECO:0000256" key="2">
    <source>
        <dbReference type="ARBA" id="ARBA00022942"/>
    </source>
</evidence>
<comment type="similarity">
    <text evidence="4">Belongs to the peptidase T1B family.</text>
</comment>
<dbReference type="RefSeq" id="XP_014156207.1">
    <property type="nucleotide sequence ID" value="XM_014300732.1"/>
</dbReference>
<dbReference type="Pfam" id="PF00227">
    <property type="entry name" value="Proteasome"/>
    <property type="match status" value="1"/>
</dbReference>
<dbReference type="PANTHER" id="PTHR32194">
    <property type="entry name" value="METALLOPROTEASE TLDD"/>
    <property type="match status" value="1"/>
</dbReference>
<evidence type="ECO:0000256" key="4">
    <source>
        <dbReference type="RuleBase" id="RU004203"/>
    </source>
</evidence>
<keyword evidence="2 4" id="KW-0647">Proteasome</keyword>
<dbReference type="SUPFAM" id="SSF56235">
    <property type="entry name" value="N-terminal nucleophile aminohydrolases (Ntn hydrolases)"/>
    <property type="match status" value="1"/>
</dbReference>
<dbReference type="InterPro" id="IPR023333">
    <property type="entry name" value="Proteasome_suB-type"/>
</dbReference>
<reference evidence="5 6" key="1">
    <citation type="submission" date="2011-02" db="EMBL/GenBank/DDBJ databases">
        <title>The Genome Sequence of Sphaeroforma arctica JP610.</title>
        <authorList>
            <consortium name="The Broad Institute Genome Sequencing Platform"/>
            <person name="Russ C."/>
            <person name="Cuomo C."/>
            <person name="Young S.K."/>
            <person name="Zeng Q."/>
            <person name="Gargeya S."/>
            <person name="Alvarado L."/>
            <person name="Berlin A."/>
            <person name="Chapman S.B."/>
            <person name="Chen Z."/>
            <person name="Freedman E."/>
            <person name="Gellesch M."/>
            <person name="Goldberg J."/>
            <person name="Griggs A."/>
            <person name="Gujja S."/>
            <person name="Heilman E."/>
            <person name="Heiman D."/>
            <person name="Howarth C."/>
            <person name="Mehta T."/>
            <person name="Neiman D."/>
            <person name="Pearson M."/>
            <person name="Roberts A."/>
            <person name="Saif S."/>
            <person name="Shea T."/>
            <person name="Shenoy N."/>
            <person name="Sisk P."/>
            <person name="Stolte C."/>
            <person name="Sykes S."/>
            <person name="White J."/>
            <person name="Yandava C."/>
            <person name="Burger G."/>
            <person name="Gray M.W."/>
            <person name="Holland P.W.H."/>
            <person name="King N."/>
            <person name="Lang F.B.F."/>
            <person name="Roger A.J."/>
            <person name="Ruiz-Trillo I."/>
            <person name="Haas B."/>
            <person name="Nusbaum C."/>
            <person name="Birren B."/>
        </authorList>
    </citation>
    <scope>NUCLEOTIDE SEQUENCE [LARGE SCALE GENOMIC DNA]</scope>
    <source>
        <strain evidence="5 6">JP610</strain>
    </source>
</reference>
<name>A0A0L0FZQ4_9EUKA</name>
<gene>
    <name evidence="5" type="ORF">SARC_05397</name>
</gene>
<dbReference type="InterPro" id="IPR001353">
    <property type="entry name" value="Proteasome_sua/b"/>
</dbReference>
<dbReference type="PROSITE" id="PS00854">
    <property type="entry name" value="PROTEASOME_BETA_1"/>
    <property type="match status" value="1"/>
</dbReference>
<dbReference type="EMBL" id="KQ241938">
    <property type="protein sequence ID" value="KNC82305.1"/>
    <property type="molecule type" value="Genomic_DNA"/>
</dbReference>
<sequence>MDAASYLSSKNYTHNIGVRSGLPESKQAGAPKQHHGFSPYVFNGGTTMAIAGDGYVVVAGDTRLSAGYEIMTRDHSKLCKLNDRVVLASIGFQGDSTTLHKHLKMKLAMYKHNHDKDMGVEACAQMLMTTLYYKRFFPYYTINILVGLDKDDQGAVYHYDPIGSFERETYRAAGTGSQLLQPLLDSEVGFKNKSDVVEKKTPTLEEAINLCKDAFAGVAERDIYTGDRVQILIITKDGVKEETFTLRRD</sequence>
<dbReference type="OrthoDB" id="268479at2759"/>
<comment type="subunit">
    <text evidence="4">Component of the proteasome complex.</text>
</comment>
<evidence type="ECO:0000313" key="5">
    <source>
        <dbReference type="EMBL" id="KNC82305.1"/>
    </source>
</evidence>
<keyword evidence="1 4" id="KW-0963">Cytoplasm</keyword>